<gene>
    <name evidence="3" type="ORF">Pan216_15790</name>
</gene>
<dbReference type="Proteomes" id="UP000317093">
    <property type="component" value="Chromosome"/>
</dbReference>
<evidence type="ECO:0000313" key="3">
    <source>
        <dbReference type="EMBL" id="QDU60729.1"/>
    </source>
</evidence>
<accession>A0A518B178</accession>
<name>A0A518B178_9BACT</name>
<dbReference type="RefSeq" id="WP_145257030.1">
    <property type="nucleotide sequence ID" value="NZ_CP036279.1"/>
</dbReference>
<keyword evidence="2" id="KW-1133">Transmembrane helix</keyword>
<dbReference type="KEGG" id="knv:Pan216_15790"/>
<sequence length="602" mass="64742">MAVKCPKCEHPLQRDAEGNLPSRCPACGVAFKKKRRTSSGASAEAAKPSSTPTGDKAAKAAAPSKRRSAEERTAKPKRPAKARPSKKSPASSSDDPFGTNESSSSSPFGGDSDNPFGDSGSAAPPAASDPFGGDDGGFAGGGDDGAGDALFGDSPGGATSHEIRRPKKSGDGMLYTIAGIVALLAVGGGAFFFRDQILSSTGWGGDNRIINQFGNYAYVPLEEPWDLQSLQQLKSRPEVANRDEIAKSDIAYHHPEQDAWFVIQSTELRGSTPSAVEVADRTLDEWRKQLSDFELLGSTKTSFKGKPAFRIEAQGAVAGNPERRQAIVFYHQGIRYRLALFAPTEKFPSIESEMDGLLDQFALLGDRKGWENSVVADNKVEIFHGHEYPYELTARGGWEENPEIPVGSKISDLKLISSDREGYFVVTTRKARPVEELKQRYLRRLERIYGKAEPQEPVEGEEVEINGLKAHRFKIATRSDAGGDQFFLVNFITGGEFDGKELIYLVEGMCSADQAGDYEHIFAEIADSFKLLDEVRGEKSEATIAAEAAMKGKEVAAADPATSAGGNQPAMAPVNRSPIATGPPPANVPLPSKDLPSLDDLE</sequence>
<protein>
    <submittedName>
        <fullName evidence="3">Uncharacterized protein</fullName>
    </submittedName>
</protein>
<organism evidence="3 4">
    <name type="scientific">Kolteria novifilia</name>
    <dbReference type="NCBI Taxonomy" id="2527975"/>
    <lineage>
        <taxon>Bacteria</taxon>
        <taxon>Pseudomonadati</taxon>
        <taxon>Planctomycetota</taxon>
        <taxon>Planctomycetia</taxon>
        <taxon>Kolteriales</taxon>
        <taxon>Kolteriaceae</taxon>
        <taxon>Kolteria</taxon>
    </lineage>
</organism>
<feature type="compositionally biased region" description="Basic and acidic residues" evidence="1">
    <location>
        <begin position="1"/>
        <end position="17"/>
    </location>
</feature>
<keyword evidence="2" id="KW-0812">Transmembrane</keyword>
<evidence type="ECO:0000256" key="2">
    <source>
        <dbReference type="SAM" id="Phobius"/>
    </source>
</evidence>
<reference evidence="3 4" key="1">
    <citation type="submission" date="2019-02" db="EMBL/GenBank/DDBJ databases">
        <title>Deep-cultivation of Planctomycetes and their phenomic and genomic characterization uncovers novel biology.</title>
        <authorList>
            <person name="Wiegand S."/>
            <person name="Jogler M."/>
            <person name="Boedeker C."/>
            <person name="Pinto D."/>
            <person name="Vollmers J."/>
            <person name="Rivas-Marin E."/>
            <person name="Kohn T."/>
            <person name="Peeters S.H."/>
            <person name="Heuer A."/>
            <person name="Rast P."/>
            <person name="Oberbeckmann S."/>
            <person name="Bunk B."/>
            <person name="Jeske O."/>
            <person name="Meyerdierks A."/>
            <person name="Storesund J.E."/>
            <person name="Kallscheuer N."/>
            <person name="Luecker S."/>
            <person name="Lage O.M."/>
            <person name="Pohl T."/>
            <person name="Merkel B.J."/>
            <person name="Hornburger P."/>
            <person name="Mueller R.-W."/>
            <person name="Bruemmer F."/>
            <person name="Labrenz M."/>
            <person name="Spormann A.M."/>
            <person name="Op den Camp H."/>
            <person name="Overmann J."/>
            <person name="Amann R."/>
            <person name="Jetten M.S.M."/>
            <person name="Mascher T."/>
            <person name="Medema M.H."/>
            <person name="Devos D.P."/>
            <person name="Kaster A.-K."/>
            <person name="Ovreas L."/>
            <person name="Rohde M."/>
            <person name="Galperin M.Y."/>
            <person name="Jogler C."/>
        </authorList>
    </citation>
    <scope>NUCLEOTIDE SEQUENCE [LARGE SCALE GENOMIC DNA]</scope>
    <source>
        <strain evidence="3 4">Pan216</strain>
    </source>
</reference>
<feature type="compositionally biased region" description="Low complexity" evidence="1">
    <location>
        <begin position="87"/>
        <end position="106"/>
    </location>
</feature>
<dbReference type="EMBL" id="CP036279">
    <property type="protein sequence ID" value="QDU60729.1"/>
    <property type="molecule type" value="Genomic_DNA"/>
</dbReference>
<evidence type="ECO:0000256" key="1">
    <source>
        <dbReference type="SAM" id="MobiDB-lite"/>
    </source>
</evidence>
<proteinExistence type="predicted"/>
<feature type="compositionally biased region" description="Basic residues" evidence="1">
    <location>
        <begin position="75"/>
        <end position="86"/>
    </location>
</feature>
<dbReference type="Gene3D" id="3.40.1000.10">
    <property type="entry name" value="Mog1/PsbP, alpha/beta/alpha sandwich"/>
    <property type="match status" value="1"/>
</dbReference>
<feature type="compositionally biased region" description="Gly residues" evidence="1">
    <location>
        <begin position="133"/>
        <end position="144"/>
    </location>
</feature>
<keyword evidence="2" id="KW-0472">Membrane</keyword>
<feature type="compositionally biased region" description="Low complexity" evidence="1">
    <location>
        <begin position="115"/>
        <end position="131"/>
    </location>
</feature>
<dbReference type="AlphaFoldDB" id="A0A518B178"/>
<feature type="region of interest" description="Disordered" evidence="1">
    <location>
        <begin position="1"/>
        <end position="168"/>
    </location>
</feature>
<feature type="transmembrane region" description="Helical" evidence="2">
    <location>
        <begin position="173"/>
        <end position="193"/>
    </location>
</feature>
<dbReference type="OrthoDB" id="8991911at2"/>
<evidence type="ECO:0000313" key="4">
    <source>
        <dbReference type="Proteomes" id="UP000317093"/>
    </source>
</evidence>
<feature type="region of interest" description="Disordered" evidence="1">
    <location>
        <begin position="555"/>
        <end position="602"/>
    </location>
</feature>
<keyword evidence="4" id="KW-1185">Reference proteome</keyword>